<protein>
    <submittedName>
        <fullName evidence="2">Uncharacterized protein</fullName>
    </submittedName>
</protein>
<keyword evidence="3" id="KW-1185">Reference proteome</keyword>
<dbReference type="EMBL" id="JAHQIW010004484">
    <property type="protein sequence ID" value="KAJ1362568.1"/>
    <property type="molecule type" value="Genomic_DNA"/>
</dbReference>
<comment type="caution">
    <text evidence="2">The sequence shown here is derived from an EMBL/GenBank/DDBJ whole genome shotgun (WGS) entry which is preliminary data.</text>
</comment>
<comment type="similarity">
    <text evidence="1">Belongs to the UPF0585 family.</text>
</comment>
<sequence length="160" mass="17913">MDHCNLFGSIISSSLAYCFLRFYFNLNFTPKCTFPYCACLLQVFEIASGTGQHIVHFAQQFPEVTFQPSECEGRSIHSIVSYIDHYKLTNVRVPLYIDVTKPPTEWALPPDYGPLSVDVMININMIHVSSQAAVEGLFKAAGRLLKSESGLLINIRSLCS</sequence>
<evidence type="ECO:0000256" key="1">
    <source>
        <dbReference type="ARBA" id="ARBA00008308"/>
    </source>
</evidence>
<name>A0AAD5MV37_PARTN</name>
<evidence type="ECO:0000313" key="3">
    <source>
        <dbReference type="Proteomes" id="UP001196413"/>
    </source>
</evidence>
<dbReference type="Proteomes" id="UP001196413">
    <property type="component" value="Unassembled WGS sequence"/>
</dbReference>
<reference evidence="2" key="1">
    <citation type="submission" date="2021-06" db="EMBL/GenBank/DDBJ databases">
        <title>Parelaphostrongylus tenuis whole genome reference sequence.</title>
        <authorList>
            <person name="Garwood T.J."/>
            <person name="Larsen P.A."/>
            <person name="Fountain-Jones N.M."/>
            <person name="Garbe J.R."/>
            <person name="Macchietto M.G."/>
            <person name="Kania S.A."/>
            <person name="Gerhold R.W."/>
            <person name="Richards J.E."/>
            <person name="Wolf T.M."/>
        </authorList>
    </citation>
    <scope>NUCLEOTIDE SEQUENCE</scope>
    <source>
        <strain evidence="2">MNPRO001-30</strain>
        <tissue evidence="2">Meninges</tissue>
    </source>
</reference>
<dbReference type="Pfam" id="PF06080">
    <property type="entry name" value="DUF938"/>
    <property type="match status" value="1"/>
</dbReference>
<evidence type="ECO:0000313" key="2">
    <source>
        <dbReference type="EMBL" id="KAJ1362568.1"/>
    </source>
</evidence>
<dbReference type="InterPro" id="IPR010342">
    <property type="entry name" value="DUF938"/>
</dbReference>
<dbReference type="AlphaFoldDB" id="A0AAD5MV37"/>
<dbReference type="InterPro" id="IPR029063">
    <property type="entry name" value="SAM-dependent_MTases_sf"/>
</dbReference>
<accession>A0AAD5MV37</accession>
<organism evidence="2 3">
    <name type="scientific">Parelaphostrongylus tenuis</name>
    <name type="common">Meningeal worm</name>
    <dbReference type="NCBI Taxonomy" id="148309"/>
    <lineage>
        <taxon>Eukaryota</taxon>
        <taxon>Metazoa</taxon>
        <taxon>Ecdysozoa</taxon>
        <taxon>Nematoda</taxon>
        <taxon>Chromadorea</taxon>
        <taxon>Rhabditida</taxon>
        <taxon>Rhabditina</taxon>
        <taxon>Rhabditomorpha</taxon>
        <taxon>Strongyloidea</taxon>
        <taxon>Metastrongylidae</taxon>
        <taxon>Parelaphostrongylus</taxon>
    </lineage>
</organism>
<gene>
    <name evidence="2" type="ORF">KIN20_022169</name>
</gene>
<dbReference type="PANTHER" id="PTHR20974:SF0">
    <property type="entry name" value="UPF0585 PROTEIN CG18661"/>
    <property type="match status" value="1"/>
</dbReference>
<proteinExistence type="inferred from homology"/>
<dbReference type="SUPFAM" id="SSF53335">
    <property type="entry name" value="S-adenosyl-L-methionine-dependent methyltransferases"/>
    <property type="match status" value="1"/>
</dbReference>
<dbReference type="PANTHER" id="PTHR20974">
    <property type="entry name" value="UPF0585 PROTEIN CG18661"/>
    <property type="match status" value="1"/>
</dbReference>